<evidence type="ECO:0000313" key="2">
    <source>
        <dbReference type="EMBL" id="TRX96931.1"/>
    </source>
</evidence>
<dbReference type="PANTHER" id="PTHR43157:SF35">
    <property type="entry name" value="DEHYDROGENASE_REDUCTASE FAMILY PROTEIN, PUTATIVE-RELATED"/>
    <property type="match status" value="1"/>
</dbReference>
<sequence>MVGSKDLKPSTRSFASIFYYNQFKAEPNWPSPNEDLSGKTAIVTGGNTGLGFEAASQLLDLRLSYLILGCRSLERGELAASKLRKQHPAARIEVWLLDMISYDSVQAFARRVDTELQRIDYVLLNAGLILMNLTKAPGTGHEQGLQVNYLSTMLLALLLLPTLKAKGPPRAPGQEPAHLTIVSAALTLAAKFPNRDANPLLPSFNDPKTFDAQEHYHSNKLLAHMFLWNLVDYVSADDVVVNLADPAWCKGTGLSRDASAPLRAGAKVFGALTGRTQRVGASCFVDALVNKGKESHGCFLMSWQIHPFASLLYTPEGHVLIQRVWDETLAELDFAGVRKILESMKS</sequence>
<dbReference type="Gene3D" id="3.40.50.720">
    <property type="entry name" value="NAD(P)-binding Rossmann-like Domain"/>
    <property type="match status" value="1"/>
</dbReference>
<dbReference type="GO" id="GO:0016491">
    <property type="term" value="F:oxidoreductase activity"/>
    <property type="evidence" value="ECO:0007669"/>
    <property type="project" value="UniProtKB-KW"/>
</dbReference>
<evidence type="ECO:0008006" key="4">
    <source>
        <dbReference type="Google" id="ProtNLM"/>
    </source>
</evidence>
<dbReference type="EMBL" id="VFLP01000008">
    <property type="protein sequence ID" value="TRX96931.1"/>
    <property type="molecule type" value="Genomic_DNA"/>
</dbReference>
<name>A0A553I9P7_9PEZI</name>
<dbReference type="InterPro" id="IPR036291">
    <property type="entry name" value="NAD(P)-bd_dom_sf"/>
</dbReference>
<accession>A0A553I9P7</accession>
<dbReference type="STRING" id="2512241.A0A553I9P7"/>
<evidence type="ECO:0000313" key="3">
    <source>
        <dbReference type="Proteomes" id="UP000319160"/>
    </source>
</evidence>
<organism evidence="2 3">
    <name type="scientific">Xylaria flabelliformis</name>
    <dbReference type="NCBI Taxonomy" id="2512241"/>
    <lineage>
        <taxon>Eukaryota</taxon>
        <taxon>Fungi</taxon>
        <taxon>Dikarya</taxon>
        <taxon>Ascomycota</taxon>
        <taxon>Pezizomycotina</taxon>
        <taxon>Sordariomycetes</taxon>
        <taxon>Xylariomycetidae</taxon>
        <taxon>Xylariales</taxon>
        <taxon>Xylariaceae</taxon>
        <taxon>Xylaria</taxon>
    </lineage>
</organism>
<dbReference type="SUPFAM" id="SSF51735">
    <property type="entry name" value="NAD(P)-binding Rossmann-fold domains"/>
    <property type="match status" value="1"/>
</dbReference>
<keyword evidence="1" id="KW-0560">Oxidoreductase</keyword>
<dbReference type="AlphaFoldDB" id="A0A553I9P7"/>
<comment type="caution">
    <text evidence="2">The sequence shown here is derived from an EMBL/GenBank/DDBJ whole genome shotgun (WGS) entry which is preliminary data.</text>
</comment>
<protein>
    <recommendedName>
        <fullName evidence="4">Short-chain dehydrogenase/reductase family protein</fullName>
    </recommendedName>
</protein>
<dbReference type="OrthoDB" id="542013at2759"/>
<keyword evidence="3" id="KW-1185">Reference proteome</keyword>
<evidence type="ECO:0000256" key="1">
    <source>
        <dbReference type="ARBA" id="ARBA00023002"/>
    </source>
</evidence>
<reference evidence="3" key="1">
    <citation type="submission" date="2019-06" db="EMBL/GenBank/DDBJ databases">
        <title>Draft genome sequence of the griseofulvin-producing fungus Xylaria cubensis strain G536.</title>
        <authorList>
            <person name="Mead M.E."/>
            <person name="Raja H.A."/>
            <person name="Steenwyk J.L."/>
            <person name="Knowles S.L."/>
            <person name="Oberlies N.H."/>
            <person name="Rokas A."/>
        </authorList>
    </citation>
    <scope>NUCLEOTIDE SEQUENCE [LARGE SCALE GENOMIC DNA]</scope>
    <source>
        <strain evidence="3">G536</strain>
    </source>
</reference>
<dbReference type="PANTHER" id="PTHR43157">
    <property type="entry name" value="PHOSPHATIDYLINOSITOL-GLYCAN BIOSYNTHESIS CLASS F PROTEIN-RELATED"/>
    <property type="match status" value="1"/>
</dbReference>
<dbReference type="Pfam" id="PF00106">
    <property type="entry name" value="adh_short"/>
    <property type="match status" value="1"/>
</dbReference>
<gene>
    <name evidence="2" type="ORF">FHL15_002237</name>
</gene>
<dbReference type="InterPro" id="IPR002347">
    <property type="entry name" value="SDR_fam"/>
</dbReference>
<dbReference type="Proteomes" id="UP000319160">
    <property type="component" value="Unassembled WGS sequence"/>
</dbReference>
<proteinExistence type="predicted"/>